<gene>
    <name evidence="5" type="ORF">C2S53_013483</name>
</gene>
<sequence length="380" mass="42516">MVAKAEKTGGGEAAAAASNHHSRRRRTSNKPSWLLCAIADLDEKMKMLTRKIPKGNSPDSFAERANSYYHERPQLLALLDDLYNGYLSLADRYCQALAKNQQQQKPHSRCSSPNLRQKFEDATTQPDEGDAGEVIDSDAESSLSFQPPTAPPVEAREIDADMVVADLVMKAVEYDVIMNELSVVEKRWSESSRKMELQKNLLDVLESERLILLNDNATLGYRVSALVEENTGLASESMFLKRKAAELARCVLKTREDHRVCMLSRKIEDLQGQIYGLEKRNKEYYDQLVKQEEKNMSKGTKSKGGDQVNLEDCFRVGAGGGAIRLSKCFSFNVKKSGDQNSNCDQNPNGDVEGKKVSKLWDKVKKFDLFQCGSHFDAAST</sequence>
<protein>
    <recommendedName>
        <fullName evidence="4">NAB domain-containing protein</fullName>
    </recommendedName>
</protein>
<dbReference type="PANTHER" id="PTHR32258:SF26">
    <property type="entry name" value="KINASE INTERACTING (KIP1-LIKE) FAMILY PROTEIN"/>
    <property type="match status" value="1"/>
</dbReference>
<accession>A0AAD4J816</accession>
<evidence type="ECO:0000256" key="2">
    <source>
        <dbReference type="ARBA" id="ARBA00038006"/>
    </source>
</evidence>
<dbReference type="Pfam" id="PF07765">
    <property type="entry name" value="KIP1"/>
    <property type="match status" value="1"/>
</dbReference>
<name>A0AAD4J816_PERFH</name>
<dbReference type="InterPro" id="IPR051861">
    <property type="entry name" value="NET_actin-binding_domain"/>
</dbReference>
<evidence type="ECO:0000313" key="6">
    <source>
        <dbReference type="Proteomes" id="UP001190926"/>
    </source>
</evidence>
<keyword evidence="1" id="KW-0175">Coiled coil</keyword>
<evidence type="ECO:0000256" key="1">
    <source>
        <dbReference type="ARBA" id="ARBA00023054"/>
    </source>
</evidence>
<dbReference type="EMBL" id="SDAM02000119">
    <property type="protein sequence ID" value="KAH6828916.1"/>
    <property type="molecule type" value="Genomic_DNA"/>
</dbReference>
<evidence type="ECO:0000313" key="5">
    <source>
        <dbReference type="EMBL" id="KAH6828916.1"/>
    </source>
</evidence>
<dbReference type="PANTHER" id="PTHR32258">
    <property type="entry name" value="PROTEIN NETWORKED 4A"/>
    <property type="match status" value="1"/>
</dbReference>
<feature type="compositionally biased region" description="Acidic residues" evidence="3">
    <location>
        <begin position="127"/>
        <end position="139"/>
    </location>
</feature>
<dbReference type="InterPro" id="IPR011684">
    <property type="entry name" value="NAB"/>
</dbReference>
<comment type="caution">
    <text evidence="5">The sequence shown here is derived from an EMBL/GenBank/DDBJ whole genome shotgun (WGS) entry which is preliminary data.</text>
</comment>
<dbReference type="AlphaFoldDB" id="A0AAD4J816"/>
<evidence type="ECO:0000259" key="4">
    <source>
        <dbReference type="PROSITE" id="PS51774"/>
    </source>
</evidence>
<feature type="region of interest" description="Disordered" evidence="3">
    <location>
        <begin position="1"/>
        <end position="29"/>
    </location>
</feature>
<dbReference type="Proteomes" id="UP001190926">
    <property type="component" value="Unassembled WGS sequence"/>
</dbReference>
<proteinExistence type="inferred from homology"/>
<comment type="similarity">
    <text evidence="2">Belongs to the NET family.</text>
</comment>
<dbReference type="GO" id="GO:0003779">
    <property type="term" value="F:actin binding"/>
    <property type="evidence" value="ECO:0007669"/>
    <property type="project" value="InterPro"/>
</dbReference>
<keyword evidence="6" id="KW-1185">Reference proteome</keyword>
<evidence type="ECO:0000256" key="3">
    <source>
        <dbReference type="SAM" id="MobiDB-lite"/>
    </source>
</evidence>
<feature type="region of interest" description="Disordered" evidence="3">
    <location>
        <begin position="120"/>
        <end position="152"/>
    </location>
</feature>
<feature type="domain" description="NAB" evidence="4">
    <location>
        <begin position="12"/>
        <end position="100"/>
    </location>
</feature>
<reference evidence="5 6" key="1">
    <citation type="journal article" date="2021" name="Nat. Commun.">
        <title>Incipient diploidization of the medicinal plant Perilla within 10,000 years.</title>
        <authorList>
            <person name="Zhang Y."/>
            <person name="Shen Q."/>
            <person name="Leng L."/>
            <person name="Zhang D."/>
            <person name="Chen S."/>
            <person name="Shi Y."/>
            <person name="Ning Z."/>
            <person name="Chen S."/>
        </authorList>
    </citation>
    <scope>NUCLEOTIDE SEQUENCE [LARGE SCALE GENOMIC DNA]</scope>
    <source>
        <strain evidence="6">cv. PC099</strain>
    </source>
</reference>
<dbReference type="PROSITE" id="PS51774">
    <property type="entry name" value="NAB"/>
    <property type="match status" value="1"/>
</dbReference>
<organism evidence="5 6">
    <name type="scientific">Perilla frutescens var. hirtella</name>
    <name type="common">Perilla citriodora</name>
    <name type="synonym">Perilla setoyensis</name>
    <dbReference type="NCBI Taxonomy" id="608512"/>
    <lineage>
        <taxon>Eukaryota</taxon>
        <taxon>Viridiplantae</taxon>
        <taxon>Streptophyta</taxon>
        <taxon>Embryophyta</taxon>
        <taxon>Tracheophyta</taxon>
        <taxon>Spermatophyta</taxon>
        <taxon>Magnoliopsida</taxon>
        <taxon>eudicotyledons</taxon>
        <taxon>Gunneridae</taxon>
        <taxon>Pentapetalae</taxon>
        <taxon>asterids</taxon>
        <taxon>lamiids</taxon>
        <taxon>Lamiales</taxon>
        <taxon>Lamiaceae</taxon>
        <taxon>Nepetoideae</taxon>
        <taxon>Elsholtzieae</taxon>
        <taxon>Perilla</taxon>
    </lineage>
</organism>